<dbReference type="EMBL" id="AP021875">
    <property type="protein sequence ID" value="BBO74691.1"/>
    <property type="molecule type" value="Genomic_DNA"/>
</dbReference>
<protein>
    <recommendedName>
        <fullName evidence="3">Integrase</fullName>
    </recommendedName>
</protein>
<keyword evidence="2" id="KW-1185">Reference proteome</keyword>
<evidence type="ECO:0000313" key="2">
    <source>
        <dbReference type="Proteomes" id="UP000427769"/>
    </source>
</evidence>
<dbReference type="Proteomes" id="UP000427769">
    <property type="component" value="Chromosome"/>
</dbReference>
<accession>A0A5K7Z502</accession>
<evidence type="ECO:0000313" key="1">
    <source>
        <dbReference type="EMBL" id="BBO74691.1"/>
    </source>
</evidence>
<reference evidence="1 2" key="1">
    <citation type="submission" date="2019-11" db="EMBL/GenBank/DDBJ databases">
        <title>Comparative genomics of hydrocarbon-degrading Desulfosarcina strains.</title>
        <authorList>
            <person name="Watanabe M."/>
            <person name="Kojima H."/>
            <person name="Fukui M."/>
        </authorList>
    </citation>
    <scope>NUCLEOTIDE SEQUENCE [LARGE SCALE GENOMIC DNA]</scope>
    <source>
        <strain evidence="1 2">PP31</strain>
    </source>
</reference>
<name>A0A5K7Z502_9BACT</name>
<dbReference type="AlphaFoldDB" id="A0A5K7Z502"/>
<proteinExistence type="predicted"/>
<organism evidence="1 2">
    <name type="scientific">Desulfosarcina widdelii</name>
    <dbReference type="NCBI Taxonomy" id="947919"/>
    <lineage>
        <taxon>Bacteria</taxon>
        <taxon>Pseudomonadati</taxon>
        <taxon>Thermodesulfobacteriota</taxon>
        <taxon>Desulfobacteria</taxon>
        <taxon>Desulfobacterales</taxon>
        <taxon>Desulfosarcinaceae</taxon>
        <taxon>Desulfosarcina</taxon>
    </lineage>
</organism>
<sequence>MGHASIKITIDTYYHWLPNQASGEVEQLDQIGKDYDHPQPIRNQTKKGLTAIAANP</sequence>
<gene>
    <name evidence="1" type="ORF">DSCW_21080</name>
</gene>
<dbReference type="KEGG" id="dwd:DSCW_21080"/>
<evidence type="ECO:0008006" key="3">
    <source>
        <dbReference type="Google" id="ProtNLM"/>
    </source>
</evidence>